<keyword evidence="3" id="KW-0677">Repeat</keyword>
<proteinExistence type="predicted"/>
<keyword evidence="6" id="KW-1015">Disulfide bond</keyword>
<dbReference type="SUPFAM" id="SSF48452">
    <property type="entry name" value="TPR-like"/>
    <property type="match status" value="1"/>
</dbReference>
<feature type="domain" description="Cytochrome c" evidence="9">
    <location>
        <begin position="35"/>
        <end position="121"/>
    </location>
</feature>
<name>A0A4Q0SVC0_9BACT</name>
<dbReference type="Pfam" id="PF14559">
    <property type="entry name" value="TPR_19"/>
    <property type="match status" value="2"/>
</dbReference>
<dbReference type="InterPro" id="IPR008977">
    <property type="entry name" value="PHM/PNGase_F_dom_sf"/>
</dbReference>
<evidence type="ECO:0000256" key="3">
    <source>
        <dbReference type="ARBA" id="ARBA00022737"/>
    </source>
</evidence>
<keyword evidence="1 8" id="KW-0349">Heme</keyword>
<dbReference type="Gene3D" id="1.10.760.10">
    <property type="entry name" value="Cytochrome c-like domain"/>
    <property type="match status" value="1"/>
</dbReference>
<accession>A0A4Q0SVC0</accession>
<reference evidence="11" key="2">
    <citation type="submission" date="2019-02" db="EMBL/GenBank/DDBJ databases">
        <title>Granulicella sibirica sp. nov., a psychrotolerant acidobacterium isolated from an organic soil layer in forested tundra, West Siberia.</title>
        <authorList>
            <person name="Oshkin I.Y."/>
            <person name="Kulichevskaya I.S."/>
            <person name="Rijpstra W.I.C."/>
            <person name="Sinninghe Damste J.S."/>
            <person name="Rakitin A.L."/>
            <person name="Ravin N.V."/>
            <person name="Dedysh S.N."/>
        </authorList>
    </citation>
    <scope>NUCLEOTIDE SEQUENCE [LARGE SCALE GENOMIC DNA]</scope>
    <source>
        <strain evidence="11">AF10</strain>
    </source>
</reference>
<dbReference type="AlphaFoldDB" id="A0A4Q0SVC0"/>
<feature type="repeat" description="TPR" evidence="7">
    <location>
        <begin position="691"/>
        <end position="724"/>
    </location>
</feature>
<keyword evidence="2 8" id="KW-0479">Metal-binding</keyword>
<dbReference type="EMBL" id="RDSM01000004">
    <property type="protein sequence ID" value="RXH54312.1"/>
    <property type="molecule type" value="Genomic_DNA"/>
</dbReference>
<dbReference type="Gene3D" id="2.60.120.230">
    <property type="match status" value="1"/>
</dbReference>
<evidence type="ECO:0000313" key="11">
    <source>
        <dbReference type="Proteomes" id="UP000289437"/>
    </source>
</evidence>
<keyword evidence="11" id="KW-1185">Reference proteome</keyword>
<evidence type="ECO:0000256" key="2">
    <source>
        <dbReference type="ARBA" id="ARBA00022723"/>
    </source>
</evidence>
<dbReference type="Proteomes" id="UP000289437">
    <property type="component" value="Unassembled WGS sequence"/>
</dbReference>
<dbReference type="SUPFAM" id="SSF49742">
    <property type="entry name" value="PHM/PNGase F"/>
    <property type="match status" value="2"/>
</dbReference>
<evidence type="ECO:0000256" key="8">
    <source>
        <dbReference type="PROSITE-ProRule" id="PRU00433"/>
    </source>
</evidence>
<dbReference type="InterPro" id="IPR051012">
    <property type="entry name" value="CellSynth/LPSAsmb/PSIAsmb"/>
</dbReference>
<protein>
    <recommendedName>
        <fullName evidence="9">Cytochrome c domain-containing protein</fullName>
    </recommendedName>
</protein>
<dbReference type="OrthoDB" id="9809746at2"/>
<evidence type="ECO:0000256" key="1">
    <source>
        <dbReference type="ARBA" id="ARBA00022617"/>
    </source>
</evidence>
<dbReference type="PANTHER" id="PTHR45586">
    <property type="entry name" value="TPR REPEAT-CONTAINING PROTEIN PA4667"/>
    <property type="match status" value="1"/>
</dbReference>
<dbReference type="PROSITE" id="PS51007">
    <property type="entry name" value="CYTC"/>
    <property type="match status" value="1"/>
</dbReference>
<keyword evidence="4 7" id="KW-0802">TPR repeat</keyword>
<organism evidence="10 11">
    <name type="scientific">Granulicella sibirica</name>
    <dbReference type="NCBI Taxonomy" id="2479048"/>
    <lineage>
        <taxon>Bacteria</taxon>
        <taxon>Pseudomonadati</taxon>
        <taxon>Acidobacteriota</taxon>
        <taxon>Terriglobia</taxon>
        <taxon>Terriglobales</taxon>
        <taxon>Acidobacteriaceae</taxon>
        <taxon>Granulicella</taxon>
    </lineage>
</organism>
<dbReference type="GO" id="GO:0009055">
    <property type="term" value="F:electron transfer activity"/>
    <property type="evidence" value="ECO:0007669"/>
    <property type="project" value="InterPro"/>
</dbReference>
<evidence type="ECO:0000259" key="9">
    <source>
        <dbReference type="PROSITE" id="PS51007"/>
    </source>
</evidence>
<feature type="repeat" description="TPR" evidence="7">
    <location>
        <begin position="454"/>
        <end position="487"/>
    </location>
</feature>
<dbReference type="GO" id="GO:0016715">
    <property type="term" value="F:oxidoreductase activity, acting on paired donors, with incorporation or reduction of molecular oxygen, reduced ascorbate as one donor, and incorporation of one atom of oxygen"/>
    <property type="evidence" value="ECO:0007669"/>
    <property type="project" value="InterPro"/>
</dbReference>
<dbReference type="GO" id="GO:0020037">
    <property type="term" value="F:heme binding"/>
    <property type="evidence" value="ECO:0007669"/>
    <property type="project" value="InterPro"/>
</dbReference>
<sequence length="734" mass="80552">MKHNAIRRTLGVASALAVGFLGLTKDKSRNVHAATDVTWRRQIAPIVYKNCTSCHHEGGSGPFALSSYNGAKRWGKLMQTVTTSRYMPPWLPSLEGVHLQGDRRLSDEDIALIAAWVSSGMPEGAGPEPAAPVFEKEWALGKPDLILEMPASMTVPASGTDLFENFVLPVSLDRTRWVRAMEIKPGSPRVTHHANVILDRTASIRRAHPSDWQKGIPGMDILVDSGDKFDPDSHFLFWKPDSTALIEPEGMPWRLDPGTDLVLNMHLKPTGKEESVRASIGLYFTDKPATAQPMLLQLENDAALDIPAGDQAFIVEDKLKLPVAVDVLGIYPHAHYLGKRMEAWATTPSGERRSILLIKDWDIDRQSVYRLSTPLTLPKGAVVHMRYTFDNSTANIRNPNSPPIRVHAGNRSVDEMAHFWLQVLPHPTQKETDPRLALERAWMENRLSKSPNDELAEYNLAALTMQEGNPQRAAQLYRQVLNQRPDDPRTMTSLGSALALAGDIPGAQSQYRAAMAKDPSYTDAAFDLASLDLSHNDLDEAQHTFRQLTIGHPDDLDAHAGLGSTLLAGGDAAGAKQEFAKVLTSAPDNFEALYGSAQIALQASDLPTAEDLLIRALAVRDDADAHRSLALAYAGSGTLGKAVIELEAWKRLAPNDVEAYRALAQVYQQLGKLPEALMEQKAVVRMTTSTASDWNDLGVMEAQAGDKVSARRDLEHALSLEPGNEVAMKNLRRL</sequence>
<evidence type="ECO:0000256" key="6">
    <source>
        <dbReference type="ARBA" id="ARBA00023157"/>
    </source>
</evidence>
<evidence type="ECO:0000256" key="4">
    <source>
        <dbReference type="ARBA" id="ARBA00022803"/>
    </source>
</evidence>
<dbReference type="InterPro" id="IPR014784">
    <property type="entry name" value="Cu2_ascorb_mOase-like_C"/>
</dbReference>
<dbReference type="PROSITE" id="PS50005">
    <property type="entry name" value="TPR"/>
    <property type="match status" value="2"/>
</dbReference>
<dbReference type="GO" id="GO:0046872">
    <property type="term" value="F:metal ion binding"/>
    <property type="evidence" value="ECO:0007669"/>
    <property type="project" value="UniProtKB-KW"/>
</dbReference>
<evidence type="ECO:0000313" key="10">
    <source>
        <dbReference type="EMBL" id="RXH54312.1"/>
    </source>
</evidence>
<dbReference type="SMART" id="SM00028">
    <property type="entry name" value="TPR"/>
    <property type="match status" value="6"/>
</dbReference>
<dbReference type="InterPro" id="IPR019734">
    <property type="entry name" value="TPR_rpt"/>
</dbReference>
<reference evidence="10 11" key="1">
    <citation type="submission" date="2018-11" db="EMBL/GenBank/DDBJ databases">
        <authorList>
            <person name="Mardanov A.V."/>
            <person name="Ravin N.V."/>
            <person name="Dedysh S.N."/>
        </authorList>
    </citation>
    <scope>NUCLEOTIDE SEQUENCE [LARGE SCALE GENOMIC DNA]</scope>
    <source>
        <strain evidence="10 11">AF10</strain>
    </source>
</reference>
<evidence type="ECO:0000256" key="5">
    <source>
        <dbReference type="ARBA" id="ARBA00023004"/>
    </source>
</evidence>
<dbReference type="SUPFAM" id="SSF46626">
    <property type="entry name" value="Cytochrome c"/>
    <property type="match status" value="1"/>
</dbReference>
<dbReference type="InterPro" id="IPR036909">
    <property type="entry name" value="Cyt_c-like_dom_sf"/>
</dbReference>
<dbReference type="PANTHER" id="PTHR45586:SF1">
    <property type="entry name" value="LIPOPOLYSACCHARIDE ASSEMBLY PROTEIN B"/>
    <property type="match status" value="1"/>
</dbReference>
<keyword evidence="5 8" id="KW-0408">Iron</keyword>
<dbReference type="Gene3D" id="1.25.40.10">
    <property type="entry name" value="Tetratricopeptide repeat domain"/>
    <property type="match status" value="2"/>
</dbReference>
<gene>
    <name evidence="10" type="ORF">GRAN_4608</name>
</gene>
<evidence type="ECO:0000256" key="7">
    <source>
        <dbReference type="PROSITE-ProRule" id="PRU00339"/>
    </source>
</evidence>
<dbReference type="InterPro" id="IPR011990">
    <property type="entry name" value="TPR-like_helical_dom_sf"/>
</dbReference>
<dbReference type="InterPro" id="IPR009056">
    <property type="entry name" value="Cyt_c-like_dom"/>
</dbReference>
<comment type="caution">
    <text evidence="10">The sequence shown here is derived from an EMBL/GenBank/DDBJ whole genome shotgun (WGS) entry which is preliminary data.</text>
</comment>
<dbReference type="RefSeq" id="WP_128915214.1">
    <property type="nucleotide sequence ID" value="NZ_RDSM01000004.1"/>
</dbReference>